<protein>
    <submittedName>
        <fullName evidence="14">2-oxoglutarate dehydrogenase E1 component</fullName>
        <ecNumber evidence="14">1.2.4.2</ecNumber>
    </submittedName>
</protein>
<dbReference type="Gene3D" id="3.30.559.10">
    <property type="entry name" value="Chloramphenicol acetyltransferase-like domain"/>
    <property type="match status" value="1"/>
</dbReference>
<evidence type="ECO:0000313" key="14">
    <source>
        <dbReference type="EMBL" id="NIH56411.1"/>
    </source>
</evidence>
<feature type="compositionally biased region" description="Low complexity" evidence="12">
    <location>
        <begin position="61"/>
        <end position="83"/>
    </location>
</feature>
<comment type="catalytic activity">
    <reaction evidence="10">
        <text>N(6)-[(R)-lipoyl]-L-lysyl-[protein] + 2-oxoglutarate + H(+) = N(6)-[(R)-S(8)-succinyldihydrolipoyl]-L-lysyl-[protein] + CO2</text>
        <dbReference type="Rhea" id="RHEA:12188"/>
        <dbReference type="Rhea" id="RHEA-COMP:10474"/>
        <dbReference type="Rhea" id="RHEA-COMP:20092"/>
        <dbReference type="ChEBI" id="CHEBI:15378"/>
        <dbReference type="ChEBI" id="CHEBI:16526"/>
        <dbReference type="ChEBI" id="CHEBI:16810"/>
        <dbReference type="ChEBI" id="CHEBI:83099"/>
        <dbReference type="ChEBI" id="CHEBI:83120"/>
        <dbReference type="EC" id="1.2.4.2"/>
    </reaction>
</comment>
<evidence type="ECO:0000256" key="12">
    <source>
        <dbReference type="SAM" id="MobiDB-lite"/>
    </source>
</evidence>
<dbReference type="SMART" id="SM00861">
    <property type="entry name" value="Transket_pyr"/>
    <property type="match status" value="1"/>
</dbReference>
<comment type="catalytic activity">
    <reaction evidence="11">
        <text>N(6)-[(R)-dihydrolipoyl]-L-lysyl-[protein] + succinyl-CoA = N(6)-[(R)-S(8)-succinyldihydrolipoyl]-L-lysyl-[protein] + CoA</text>
        <dbReference type="Rhea" id="RHEA:15213"/>
        <dbReference type="Rhea" id="RHEA-COMP:10475"/>
        <dbReference type="Rhea" id="RHEA-COMP:20092"/>
        <dbReference type="ChEBI" id="CHEBI:57287"/>
        <dbReference type="ChEBI" id="CHEBI:57292"/>
        <dbReference type="ChEBI" id="CHEBI:83100"/>
        <dbReference type="ChEBI" id="CHEBI:83120"/>
        <dbReference type="EC" id="2.3.1.61"/>
    </reaction>
</comment>
<dbReference type="NCBIfam" id="NF008907">
    <property type="entry name" value="PRK12270.1"/>
    <property type="match status" value="1"/>
</dbReference>
<dbReference type="Gene3D" id="3.40.50.11610">
    <property type="entry name" value="Multifunctional 2-oxoglutarate metabolism enzyme, C-terminal domain"/>
    <property type="match status" value="1"/>
</dbReference>
<dbReference type="PANTHER" id="PTHR23152:SF4">
    <property type="entry name" value="2-OXOADIPATE DEHYDROGENASE COMPLEX COMPONENT E1"/>
    <property type="match status" value="1"/>
</dbReference>
<evidence type="ECO:0000256" key="1">
    <source>
        <dbReference type="ARBA" id="ARBA00001946"/>
    </source>
</evidence>
<dbReference type="SUPFAM" id="SSF52777">
    <property type="entry name" value="CoA-dependent acyltransferases"/>
    <property type="match status" value="1"/>
</dbReference>
<dbReference type="Gene3D" id="1.10.287.1150">
    <property type="entry name" value="TPP helical domain"/>
    <property type="match status" value="1"/>
</dbReference>
<evidence type="ECO:0000313" key="15">
    <source>
        <dbReference type="Proteomes" id="UP000749311"/>
    </source>
</evidence>
<keyword evidence="6" id="KW-0460">Magnesium</keyword>
<keyword evidence="8" id="KW-0786">Thiamine pyrophosphate</keyword>
<comment type="caution">
    <text evidence="14">The sequence shown here is derived from an EMBL/GenBank/DDBJ whole genome shotgun (WGS) entry which is preliminary data.</text>
</comment>
<evidence type="ECO:0000259" key="13">
    <source>
        <dbReference type="SMART" id="SM00861"/>
    </source>
</evidence>
<dbReference type="EC" id="1.2.4.2" evidence="14"/>
<comment type="cofactor">
    <cofactor evidence="2">
        <name>thiamine diphosphate</name>
        <dbReference type="ChEBI" id="CHEBI:58937"/>
    </cofactor>
</comment>
<dbReference type="InterPro" id="IPR005475">
    <property type="entry name" value="Transketolase-like_Pyr-bd"/>
</dbReference>
<dbReference type="Proteomes" id="UP000749311">
    <property type="component" value="Unassembled WGS sequence"/>
</dbReference>
<keyword evidence="15" id="KW-1185">Reference proteome</keyword>
<evidence type="ECO:0000256" key="3">
    <source>
        <dbReference type="ARBA" id="ARBA00004813"/>
    </source>
</evidence>
<evidence type="ECO:0000256" key="9">
    <source>
        <dbReference type="ARBA" id="ARBA00023268"/>
    </source>
</evidence>
<keyword evidence="7 14" id="KW-0560">Oxidoreductase</keyword>
<dbReference type="Gene3D" id="3.40.50.970">
    <property type="match status" value="1"/>
</dbReference>
<dbReference type="CDD" id="cd02016">
    <property type="entry name" value="TPP_E1_OGDC_like"/>
    <property type="match status" value="1"/>
</dbReference>
<gene>
    <name evidence="14" type="ORF">FB473_001056</name>
</gene>
<feature type="domain" description="Transketolase-like pyrimidine-binding" evidence="13">
    <location>
        <begin position="903"/>
        <end position="1096"/>
    </location>
</feature>
<dbReference type="Pfam" id="PF00198">
    <property type="entry name" value="2-oxoacid_dh"/>
    <property type="match status" value="1"/>
</dbReference>
<organism evidence="14 15">
    <name type="scientific">Brooklawnia cerclae</name>
    <dbReference type="NCBI Taxonomy" id="349934"/>
    <lineage>
        <taxon>Bacteria</taxon>
        <taxon>Bacillati</taxon>
        <taxon>Actinomycetota</taxon>
        <taxon>Actinomycetes</taxon>
        <taxon>Propionibacteriales</taxon>
        <taxon>Propionibacteriaceae</taxon>
        <taxon>Brooklawnia</taxon>
    </lineage>
</organism>
<dbReference type="InterPro" id="IPR001017">
    <property type="entry name" value="DH_E1"/>
</dbReference>
<evidence type="ECO:0000256" key="8">
    <source>
        <dbReference type="ARBA" id="ARBA00023052"/>
    </source>
</evidence>
<evidence type="ECO:0000256" key="11">
    <source>
        <dbReference type="ARBA" id="ARBA00052761"/>
    </source>
</evidence>
<dbReference type="InterPro" id="IPR032106">
    <property type="entry name" value="2-oxogl_dehyd_N"/>
</dbReference>
<evidence type="ECO:0000256" key="6">
    <source>
        <dbReference type="ARBA" id="ARBA00022842"/>
    </source>
</evidence>
<evidence type="ECO:0000256" key="10">
    <source>
        <dbReference type="ARBA" id="ARBA00051911"/>
    </source>
</evidence>
<evidence type="ECO:0000256" key="5">
    <source>
        <dbReference type="ARBA" id="ARBA00022723"/>
    </source>
</evidence>
<dbReference type="InterPro" id="IPR023213">
    <property type="entry name" value="CAT-like_dom_sf"/>
</dbReference>
<keyword evidence="4" id="KW-0816">Tricarboxylic acid cycle</keyword>
<evidence type="ECO:0000256" key="4">
    <source>
        <dbReference type="ARBA" id="ARBA00022532"/>
    </source>
</evidence>
<dbReference type="NCBIfam" id="TIGR00239">
    <property type="entry name" value="2oxo_dh_E1"/>
    <property type="match status" value="1"/>
</dbReference>
<dbReference type="GO" id="GO:0004591">
    <property type="term" value="F:oxoglutarate dehydrogenase (succinyl-transferring) activity"/>
    <property type="evidence" value="ECO:0007669"/>
    <property type="project" value="UniProtKB-EC"/>
</dbReference>
<dbReference type="InterPro" id="IPR031717">
    <property type="entry name" value="ODO-1/KGD_C"/>
</dbReference>
<dbReference type="NCBIfam" id="NF006914">
    <property type="entry name" value="PRK09404.1"/>
    <property type="match status" value="1"/>
</dbReference>
<comment type="pathway">
    <text evidence="3">Carbohydrate metabolism; tricarboxylic acid cycle; succinyl-CoA from 2-oxoglutarate (dehydrogenase route): step 1/1.</text>
</comment>
<keyword evidence="5" id="KW-0479">Metal-binding</keyword>
<dbReference type="InterPro" id="IPR011603">
    <property type="entry name" value="2oxoglutarate_DH_E1"/>
</dbReference>
<proteinExistence type="predicted"/>
<keyword evidence="9" id="KW-0511">Multifunctional enzyme</keyword>
<evidence type="ECO:0000256" key="2">
    <source>
        <dbReference type="ARBA" id="ARBA00001964"/>
    </source>
</evidence>
<feature type="region of interest" description="Disordered" evidence="12">
    <location>
        <begin position="40"/>
        <end position="138"/>
    </location>
</feature>
<name>A0ABX0SIE2_9ACTN</name>
<dbReference type="Pfam" id="PF16870">
    <property type="entry name" value="OxoGdeHyase_C"/>
    <property type="match status" value="1"/>
</dbReference>
<dbReference type="Gene3D" id="3.40.50.12470">
    <property type="match status" value="1"/>
</dbReference>
<dbReference type="PANTHER" id="PTHR23152">
    <property type="entry name" value="2-OXOGLUTARATE DEHYDROGENASE"/>
    <property type="match status" value="1"/>
</dbReference>
<dbReference type="Pfam" id="PF16078">
    <property type="entry name" value="2-oxogl_dehyd_N"/>
    <property type="match status" value="1"/>
</dbReference>
<comment type="cofactor">
    <cofactor evidence="1">
        <name>Mg(2+)</name>
        <dbReference type="ChEBI" id="CHEBI:18420"/>
    </cofactor>
</comment>
<dbReference type="PIRSF" id="PIRSF000157">
    <property type="entry name" value="Oxoglu_dh_E1"/>
    <property type="match status" value="1"/>
</dbReference>
<dbReference type="EMBL" id="JAAMOZ010000001">
    <property type="protein sequence ID" value="NIH56411.1"/>
    <property type="molecule type" value="Genomic_DNA"/>
</dbReference>
<evidence type="ECO:0000256" key="7">
    <source>
        <dbReference type="ARBA" id="ARBA00023002"/>
    </source>
</evidence>
<dbReference type="InterPro" id="IPR029061">
    <property type="entry name" value="THDP-binding"/>
</dbReference>
<dbReference type="Pfam" id="PF00676">
    <property type="entry name" value="E1_dh"/>
    <property type="match status" value="1"/>
</dbReference>
<reference evidence="14 15" key="1">
    <citation type="submission" date="2020-02" db="EMBL/GenBank/DDBJ databases">
        <title>Sequencing the genomes of 1000 actinobacteria strains.</title>
        <authorList>
            <person name="Klenk H.-P."/>
        </authorList>
    </citation>
    <scope>NUCLEOTIDE SEQUENCE [LARGE SCALE GENOMIC DNA]</scope>
    <source>
        <strain evidence="14 15">DSM 19609</strain>
    </source>
</reference>
<dbReference type="InterPro" id="IPR001078">
    <property type="entry name" value="2-oxoacid_DH_actylTfrase"/>
</dbReference>
<dbReference type="InterPro" id="IPR042179">
    <property type="entry name" value="KGD_C_sf"/>
</dbReference>
<dbReference type="RefSeq" id="WP_167165416.1">
    <property type="nucleotide sequence ID" value="NZ_BAAAOO010000003.1"/>
</dbReference>
<sequence length="1250" mass="138100">MSDDFGANDWLIDEMRERYRQDPSSVDQVWVDFFEGQQTAVAKPTASAPTKRTVDAVASLSARPRTTSTSSAPTSPRPAARPTGTGGAPIPTVEPRKAGVETPSQPGAASSLGPEVPNPYERPTSASDEPRRTILKGAPMRTARNMDASRSMPTATSVRTVPMKLVIENRATINNFLRRSRGGKVSFTHIIGFAMLQAINAVPAMNSSYDETDGKPVLVEHPNVNLGIAVDVVKGETRQLLVPNIKAAQDLDFSQFYAAYEAIIRKARDGKLTVDDFAHTTVSLTNPGGLGTNMSVPRLMPGQGVILGVGSIDYAPDFEGTSQFNLTQMGISKVTTLTSTYDHRVIQGAQSGEFLREIHRLLLGADGFYERIFEALRIPYPPLKWAADIPINRNHQVGRQARVASLVHAYRVYGHLQADIDPLEYRMRTHPDLELESHGLTLWDLDRDFPVKRIGGQDGLFLTLRQILDIMRDSYAHTTGLEYMHIHDPEQRRWLQERLEGPHQPRPRTEHLRILDQLSEAEVFETFLQTKYVGQTRFSLEGAESAIVILAQICEESADDGIDEVCIGMPHRGRLNVLTNIVGKLYSQVFREFDNRADSVEVISGDVKYHLGADGEYTAASGRTVRTSVAANPSHLEAVDPVLQGIARAKNDRQSSDGEYRVLPVLMHGDASFAGQGVVYETLQMSQLRGYRNGGTIHIVVNNQVGFTTGTAEGRSSIYATDVAKTIQAPILHVNGDDPDACARAAQIALEFRQRFGKDVVIDMLCYRRRGHNEGDDPSFTQPLMYDLIAKKRSVRRIYTEQLIGRGDISIEDAEQAVNKFRARLEEVFTNVRDPEVPREADEYRLAPEYPVKPKQGLATPTTAEAMARVAAVYSTLPEGFHVHPKVAPQLERRAKAILSGPIDWATAELLAFGTLLMEGHQVRISGQDTRRGTFSQRFGAIVDRTTNESWVPLKHLTADQAPFDIFDSLLSEYAAMGFEYGYSVAAPDALVCWEAQYGDFVNGAQTIIDEFVSSGFSKWTQKSGVVLLLPHGYEGTGPDHSSARIERFLQLCAGDNMAVCQPSTAASYFHLLRQHVQVNWHRPLVVATPKSMLRNKLAASMPEEFTSGTWRPVLGDPTIADPSTVGRVLLCSGKIRWELVRERSRLGLDQKVAILSLERLFPLPDRELAAELAPYGHVSDIRWVQDEPSNQGPREFLAAHFQPAMSARLGREFDLGLISRPVAAAASTGSYAVHTQEEEKLLESALLGG</sequence>
<accession>A0ABX0SIE2</accession>
<dbReference type="SUPFAM" id="SSF52518">
    <property type="entry name" value="Thiamin diphosphate-binding fold (THDP-binding)"/>
    <property type="match status" value="2"/>
</dbReference>
<dbReference type="Pfam" id="PF02779">
    <property type="entry name" value="Transket_pyr"/>
    <property type="match status" value="1"/>
</dbReference>